<protein>
    <submittedName>
        <fullName evidence="1">SusF/SusE family outer membrane protein</fullName>
    </submittedName>
</protein>
<sequence>MNKIAIYALLAAGIAFTSCDEVEDMTGKPQVNPEIPGYDISKLQVSSPIGTSVDLPALNASSTKDVAVIGVTDVGNLPEGYHLTATYIVAANEEFSPSYPIEVAFSEDGTTGNVTTGQLESAYEALLGLNTTPADFHGRAELYAKNDKGSVIRLGGSDVYYAQSTFELTPDPVFVLYTPGDSNGWNGAQSMQLPSTDGKNYSGLAYLTGSFKFTSAPGWDGTNYGAGTEAGTLSIDGSADNLSVGESGLYWVEVNTPALTYNMTGISSLGVIGNFNGWNGDAEMSHNDDYTIWTADVTFDGTGEWKIRANNDWAISFGTSLENMTYNGSNLPDPGVGTYTVTFDISKVPYTATCTPK</sequence>
<comment type="caution">
    <text evidence="1">The sequence shown here is derived from an EMBL/GenBank/DDBJ whole genome shotgun (WGS) entry which is preliminary data.</text>
</comment>
<dbReference type="EMBL" id="SRYB01000019">
    <property type="protein sequence ID" value="TGY77847.1"/>
    <property type="molecule type" value="Genomic_DNA"/>
</dbReference>
<evidence type="ECO:0000313" key="2">
    <source>
        <dbReference type="Proteomes" id="UP000306319"/>
    </source>
</evidence>
<proteinExistence type="predicted"/>
<organism evidence="1 2">
    <name type="scientific">Lepagella muris</name>
    <dbReference type="NCBI Taxonomy" id="3032870"/>
    <lineage>
        <taxon>Bacteria</taxon>
        <taxon>Pseudomonadati</taxon>
        <taxon>Bacteroidota</taxon>
        <taxon>Bacteroidia</taxon>
        <taxon>Bacteroidales</taxon>
        <taxon>Muribaculaceae</taxon>
        <taxon>Lepagella</taxon>
    </lineage>
</organism>
<accession>A0AC61RE84</accession>
<evidence type="ECO:0000313" key="1">
    <source>
        <dbReference type="EMBL" id="TGY77847.1"/>
    </source>
</evidence>
<keyword evidence="2" id="KW-1185">Reference proteome</keyword>
<dbReference type="Proteomes" id="UP000306319">
    <property type="component" value="Unassembled WGS sequence"/>
</dbReference>
<name>A0AC61RE84_9BACT</name>
<gene>
    <name evidence="1" type="ORF">E5331_12650</name>
</gene>
<reference evidence="1" key="1">
    <citation type="submission" date="2019-04" db="EMBL/GenBank/DDBJ databases">
        <title>Microbes associate with the intestines of laboratory mice.</title>
        <authorList>
            <person name="Navarre W."/>
            <person name="Wong E."/>
            <person name="Huang K."/>
            <person name="Tropini C."/>
            <person name="Ng K."/>
            <person name="Yu B."/>
        </authorList>
    </citation>
    <scope>NUCLEOTIDE SEQUENCE</scope>
    <source>
        <strain evidence="1">NM04_E33</strain>
    </source>
</reference>